<dbReference type="EMBL" id="JRPQ01000080">
    <property type="protein sequence ID" value="KGI22188.1"/>
    <property type="molecule type" value="Genomic_DNA"/>
</dbReference>
<dbReference type="InterPro" id="IPR033985">
    <property type="entry name" value="SusD-like_N"/>
</dbReference>
<dbReference type="OrthoDB" id="5694214at2"/>
<name>A0A098YUA9_9BACT</name>
<sequence>MKYDIKNILRGGMVLACTSLMLTACNDFLDRAPLDQVSPGDYYKNADQLGTFTWNYYKDIFPNNIGWWAGVATYDNGTDNQATSNGNAGMFLQDQWKVPTSGGIGFNAIRDVNKFINEQEAKIKAGAIEGDKKQINQYMGEAYFIRAMLYFSKLKSFGDFPIVLKELNIDADLAEASKRMPRNLVARQILSDMDKAISQLQEKPVNGGKLRINKYAALAVKSRMALYEGTFEKYHRGTGRVPGDANWPGKNMPWNKDFKINQQEEVDFFLTQAMDAAKQVSDAIGLPTANSHQMNPTKKSEYGGWNPYYDMFASSDLNKYPEVLMWRQFNSDIGVAHLTSNKLRTGSQTGWTRGLVESFLMKNGLPIYAQGSGYQGDKSIDLAKTNRDERLQLFVFGESDVLATDPNSIAVYNAEAKKKKLPEVDLVKLGIANIVTDNAESKDNTGYRQRKFYNYDPAMQLGQTFSDVSGQILVRVEEAMLNYIEASYEKTGGIDATARKYWTQLRERAGITASIETTIDATDMSREANVKTASYDWGAFSTGKPINATLYSIRRERRSELAGEGYRMDDLIRWCALDQVKNYQIEGVNFWDEMYKNKVFEYTDKDDKGNEVTKNYIVADGGDKATMSSKDLTKYYRPYQMNKKYNLYNGYTFYQAHYLSPFSVQEMKLCSPDGSVANTYLYQNIYWPTTANGEAEK</sequence>
<evidence type="ECO:0000313" key="8">
    <source>
        <dbReference type="EMBL" id="KGI22188.1"/>
    </source>
</evidence>
<dbReference type="GO" id="GO:0009279">
    <property type="term" value="C:cell outer membrane"/>
    <property type="evidence" value="ECO:0007669"/>
    <property type="project" value="UniProtKB-SubCell"/>
</dbReference>
<evidence type="ECO:0000259" key="6">
    <source>
        <dbReference type="Pfam" id="PF07980"/>
    </source>
</evidence>
<feature type="domain" description="SusD-like N-terminal" evidence="7">
    <location>
        <begin position="76"/>
        <end position="226"/>
    </location>
</feature>
<keyword evidence="5" id="KW-0998">Cell outer membrane</keyword>
<evidence type="ECO:0000256" key="1">
    <source>
        <dbReference type="ARBA" id="ARBA00004442"/>
    </source>
</evidence>
<evidence type="ECO:0000256" key="5">
    <source>
        <dbReference type="ARBA" id="ARBA00023237"/>
    </source>
</evidence>
<protein>
    <submittedName>
        <fullName evidence="8">Carbohydrate-binding protein SusD</fullName>
    </submittedName>
</protein>
<proteinExistence type="inferred from homology"/>
<dbReference type="InterPro" id="IPR011990">
    <property type="entry name" value="TPR-like_helical_dom_sf"/>
</dbReference>
<evidence type="ECO:0000256" key="4">
    <source>
        <dbReference type="ARBA" id="ARBA00023136"/>
    </source>
</evidence>
<dbReference type="PROSITE" id="PS51257">
    <property type="entry name" value="PROKAR_LIPOPROTEIN"/>
    <property type="match status" value="1"/>
</dbReference>
<dbReference type="AlphaFoldDB" id="A0A098YUA9"/>
<feature type="domain" description="RagB/SusD" evidence="6">
    <location>
        <begin position="342"/>
        <end position="670"/>
    </location>
</feature>
<keyword evidence="3" id="KW-0732">Signal</keyword>
<dbReference type="Pfam" id="PF14322">
    <property type="entry name" value="SusD-like_3"/>
    <property type="match status" value="1"/>
</dbReference>
<dbReference type="SUPFAM" id="SSF48452">
    <property type="entry name" value="TPR-like"/>
    <property type="match status" value="1"/>
</dbReference>
<comment type="subcellular location">
    <subcellularLocation>
        <location evidence="1">Cell outer membrane</location>
    </subcellularLocation>
</comment>
<comment type="caution">
    <text evidence="8">The sequence shown here is derived from an EMBL/GenBank/DDBJ whole genome shotgun (WGS) entry which is preliminary data.</text>
</comment>
<evidence type="ECO:0000313" key="9">
    <source>
        <dbReference type="Proteomes" id="UP000029723"/>
    </source>
</evidence>
<evidence type="ECO:0000256" key="3">
    <source>
        <dbReference type="ARBA" id="ARBA00022729"/>
    </source>
</evidence>
<dbReference type="Proteomes" id="UP000029723">
    <property type="component" value="Unassembled WGS sequence"/>
</dbReference>
<evidence type="ECO:0000259" key="7">
    <source>
        <dbReference type="Pfam" id="PF14322"/>
    </source>
</evidence>
<dbReference type="Gene3D" id="1.25.40.390">
    <property type="match status" value="1"/>
</dbReference>
<gene>
    <name evidence="8" type="ORF">HMPREF9304_05895</name>
</gene>
<reference evidence="8 9" key="1">
    <citation type="submission" date="2014-07" db="EMBL/GenBank/DDBJ databases">
        <authorList>
            <person name="McCorrison J."/>
            <person name="Sanka R."/>
            <person name="Torralba M."/>
            <person name="Gillis M."/>
            <person name="Haft D.H."/>
            <person name="Methe B."/>
            <person name="Sutton G."/>
            <person name="Nelson K.E."/>
        </authorList>
    </citation>
    <scope>NUCLEOTIDE SEQUENCE [LARGE SCALE GENOMIC DNA]</scope>
    <source>
        <strain evidence="8 9">S9-PR14</strain>
    </source>
</reference>
<evidence type="ECO:0000256" key="2">
    <source>
        <dbReference type="ARBA" id="ARBA00006275"/>
    </source>
</evidence>
<accession>A0A098YUA9</accession>
<organism evidence="8 9">
    <name type="scientific">Hoylesella timonensis S9-PR14</name>
    <dbReference type="NCBI Taxonomy" id="1401062"/>
    <lineage>
        <taxon>Bacteria</taxon>
        <taxon>Pseudomonadati</taxon>
        <taxon>Bacteroidota</taxon>
        <taxon>Bacteroidia</taxon>
        <taxon>Bacteroidales</taxon>
        <taxon>Prevotellaceae</taxon>
        <taxon>Hoylesella</taxon>
    </lineage>
</organism>
<dbReference type="InterPro" id="IPR012944">
    <property type="entry name" value="SusD_RagB_dom"/>
</dbReference>
<dbReference type="RefSeq" id="WP_036927218.1">
    <property type="nucleotide sequence ID" value="NZ_JRPQ01000080.1"/>
</dbReference>
<comment type="similarity">
    <text evidence="2">Belongs to the SusD family.</text>
</comment>
<keyword evidence="4" id="KW-0472">Membrane</keyword>
<dbReference type="Pfam" id="PF07980">
    <property type="entry name" value="SusD_RagB"/>
    <property type="match status" value="1"/>
</dbReference>